<dbReference type="EMBL" id="BART01022639">
    <property type="protein sequence ID" value="GAG98902.1"/>
    <property type="molecule type" value="Genomic_DNA"/>
</dbReference>
<protein>
    <submittedName>
        <fullName evidence="2">Uncharacterized protein</fullName>
    </submittedName>
</protein>
<proteinExistence type="predicted"/>
<reference evidence="2" key="1">
    <citation type="journal article" date="2014" name="Front. Microbiol.">
        <title>High frequency of phylogenetically diverse reductive dehalogenase-homologous genes in deep subseafloor sedimentary metagenomes.</title>
        <authorList>
            <person name="Kawai M."/>
            <person name="Futagami T."/>
            <person name="Toyoda A."/>
            <person name="Takaki Y."/>
            <person name="Nishi S."/>
            <person name="Hori S."/>
            <person name="Arai W."/>
            <person name="Tsubouchi T."/>
            <person name="Morono Y."/>
            <person name="Uchiyama I."/>
            <person name="Ito T."/>
            <person name="Fujiyama A."/>
            <person name="Inagaki F."/>
            <person name="Takami H."/>
        </authorList>
    </citation>
    <scope>NUCLEOTIDE SEQUENCE</scope>
    <source>
        <strain evidence="2">Expedition CK06-06</strain>
    </source>
</reference>
<keyword evidence="1" id="KW-0812">Transmembrane</keyword>
<feature type="non-terminal residue" evidence="2">
    <location>
        <position position="1"/>
    </location>
</feature>
<keyword evidence="1" id="KW-1133">Transmembrane helix</keyword>
<name>X1D1B2_9ZZZZ</name>
<evidence type="ECO:0000256" key="1">
    <source>
        <dbReference type="SAM" id="Phobius"/>
    </source>
</evidence>
<feature type="transmembrane region" description="Helical" evidence="1">
    <location>
        <begin position="55"/>
        <end position="74"/>
    </location>
</feature>
<gene>
    <name evidence="2" type="ORF">S01H4_41402</name>
</gene>
<evidence type="ECO:0000313" key="2">
    <source>
        <dbReference type="EMBL" id="GAG98902.1"/>
    </source>
</evidence>
<accession>X1D1B2</accession>
<organism evidence="2">
    <name type="scientific">marine sediment metagenome</name>
    <dbReference type="NCBI Taxonomy" id="412755"/>
    <lineage>
        <taxon>unclassified sequences</taxon>
        <taxon>metagenomes</taxon>
        <taxon>ecological metagenomes</taxon>
    </lineage>
</organism>
<sequence length="78" mass="9005">YKMENGKRVPTGEPIANYYPAALSEQMYYQVQQNMQDKRERFGYFGGKTGKAKNLFMHVVKCGLCGSALHYFVLLNKF</sequence>
<comment type="caution">
    <text evidence="2">The sequence shown here is derived from an EMBL/GenBank/DDBJ whole genome shotgun (WGS) entry which is preliminary data.</text>
</comment>
<keyword evidence="1" id="KW-0472">Membrane</keyword>
<dbReference type="AlphaFoldDB" id="X1D1B2"/>